<evidence type="ECO:0000313" key="2">
    <source>
        <dbReference type="EMBL" id="CCA75800.1"/>
    </source>
</evidence>
<keyword evidence="3" id="KW-1185">Reference proteome</keyword>
<dbReference type="OrthoDB" id="2788229at2759"/>
<evidence type="ECO:0000259" key="1">
    <source>
        <dbReference type="Pfam" id="PF12937"/>
    </source>
</evidence>
<proteinExistence type="predicted"/>
<dbReference type="InParanoid" id="G4TWV7"/>
<evidence type="ECO:0000313" key="3">
    <source>
        <dbReference type="Proteomes" id="UP000007148"/>
    </source>
</evidence>
<dbReference type="Pfam" id="PF12937">
    <property type="entry name" value="F-box-like"/>
    <property type="match status" value="1"/>
</dbReference>
<name>G4TWV7_SERID</name>
<dbReference type="Proteomes" id="UP000007148">
    <property type="component" value="Unassembled WGS sequence"/>
</dbReference>
<dbReference type="SUPFAM" id="SSF81383">
    <property type="entry name" value="F-box domain"/>
    <property type="match status" value="1"/>
</dbReference>
<dbReference type="EMBL" id="CAFZ01000524">
    <property type="protein sequence ID" value="CCA75800.1"/>
    <property type="molecule type" value="Genomic_DNA"/>
</dbReference>
<dbReference type="AlphaFoldDB" id="G4TWV7"/>
<dbReference type="InterPro" id="IPR001810">
    <property type="entry name" value="F-box_dom"/>
</dbReference>
<accession>G4TWV7</accession>
<organism evidence="2 3">
    <name type="scientific">Serendipita indica (strain DSM 11827)</name>
    <name type="common">Root endophyte fungus</name>
    <name type="synonym">Piriformospora indica</name>
    <dbReference type="NCBI Taxonomy" id="1109443"/>
    <lineage>
        <taxon>Eukaryota</taxon>
        <taxon>Fungi</taxon>
        <taxon>Dikarya</taxon>
        <taxon>Basidiomycota</taxon>
        <taxon>Agaricomycotina</taxon>
        <taxon>Agaricomycetes</taxon>
        <taxon>Sebacinales</taxon>
        <taxon>Serendipitaceae</taxon>
        <taxon>Serendipita</taxon>
    </lineage>
</organism>
<gene>
    <name evidence="2" type="ORF">PIIN_09788</name>
</gene>
<reference evidence="2 3" key="1">
    <citation type="journal article" date="2011" name="PLoS Pathog.">
        <title>Endophytic Life Strategies Decoded by Genome and Transcriptome Analyses of the Mutualistic Root Symbiont Piriformospora indica.</title>
        <authorList>
            <person name="Zuccaro A."/>
            <person name="Lahrmann U."/>
            <person name="Guldener U."/>
            <person name="Langen G."/>
            <person name="Pfiffi S."/>
            <person name="Biedenkopf D."/>
            <person name="Wong P."/>
            <person name="Samans B."/>
            <person name="Grimm C."/>
            <person name="Basiewicz M."/>
            <person name="Murat C."/>
            <person name="Martin F."/>
            <person name="Kogel K.H."/>
        </authorList>
    </citation>
    <scope>NUCLEOTIDE SEQUENCE [LARGE SCALE GENOMIC DNA]</scope>
    <source>
        <strain evidence="2 3">DSM 11827</strain>
    </source>
</reference>
<protein>
    <recommendedName>
        <fullName evidence="1">F-box domain-containing protein</fullName>
    </recommendedName>
</protein>
<feature type="domain" description="F-box" evidence="1">
    <location>
        <begin position="3"/>
        <end position="49"/>
    </location>
</feature>
<sequence>MSSHLPTELWEIIFDGLLGQIRTLKACSLVCRSWKSLAWKRLFHTLYLRYPTWDQQMAPPKTPSWQSMWARSRKCLSDNASEVDEGWAPLLLFFNSPLQPTQYTVRIKMGLYLNESAVAPSFDFFEADSSRFPSLREIHVLSNNLISQVTLLELARINFRSFNDLMTLLASSRCTELIISDSTWKSQPDVQLSHQLHPPPIHTLSLARIETWAISTLCDWLHHFDCLRDIRTLKLQGRTPEHRQGDDVLLQRCTSVQFLYVCIGDTYTCASVSSRDYSSCFALREITLTESCWENPCAEILRMIQKLARPERLERIKLELISLDLVDLSGNDRESHELDDYLFNLSRRAFKSLVLHTSRHVQPVSMDSESMVSQFMFPKLYFAGRLDTRKAEPTTLLGRGYKLGFRKADAFYVQGSSIARIDLKG</sequence>
<dbReference type="Gene3D" id="1.20.1280.50">
    <property type="match status" value="1"/>
</dbReference>
<comment type="caution">
    <text evidence="2">The sequence shown here is derived from an EMBL/GenBank/DDBJ whole genome shotgun (WGS) entry which is preliminary data.</text>
</comment>
<dbReference type="HOGENOM" id="CLU_671058_0_0_1"/>
<dbReference type="InterPro" id="IPR036047">
    <property type="entry name" value="F-box-like_dom_sf"/>
</dbReference>